<protein>
    <submittedName>
        <fullName evidence="2">Uncharacterized protein</fullName>
    </submittedName>
</protein>
<evidence type="ECO:0000313" key="2">
    <source>
        <dbReference type="EMBL" id="GFQ83368.1"/>
    </source>
</evidence>
<organism evidence="2 3">
    <name type="scientific">Trichonephila clavata</name>
    <name type="common">Joro spider</name>
    <name type="synonym">Nephila clavata</name>
    <dbReference type="NCBI Taxonomy" id="2740835"/>
    <lineage>
        <taxon>Eukaryota</taxon>
        <taxon>Metazoa</taxon>
        <taxon>Ecdysozoa</taxon>
        <taxon>Arthropoda</taxon>
        <taxon>Chelicerata</taxon>
        <taxon>Arachnida</taxon>
        <taxon>Araneae</taxon>
        <taxon>Araneomorphae</taxon>
        <taxon>Entelegynae</taxon>
        <taxon>Araneoidea</taxon>
        <taxon>Nephilidae</taxon>
        <taxon>Trichonephila</taxon>
    </lineage>
</organism>
<name>A0A8X6GIT5_TRICU</name>
<accession>A0A8X6GIT5</accession>
<dbReference type="EMBL" id="BMAO01012710">
    <property type="protein sequence ID" value="GFQ83368.1"/>
    <property type="molecule type" value="Genomic_DNA"/>
</dbReference>
<reference evidence="2" key="1">
    <citation type="submission" date="2020-07" db="EMBL/GenBank/DDBJ databases">
        <title>Multicomponent nature underlies the extraordinary mechanical properties of spider dragline silk.</title>
        <authorList>
            <person name="Kono N."/>
            <person name="Nakamura H."/>
            <person name="Mori M."/>
            <person name="Yoshida Y."/>
            <person name="Ohtoshi R."/>
            <person name="Malay A.D."/>
            <person name="Moran D.A.P."/>
            <person name="Tomita M."/>
            <person name="Numata K."/>
            <person name="Arakawa K."/>
        </authorList>
    </citation>
    <scope>NUCLEOTIDE SEQUENCE</scope>
</reference>
<keyword evidence="3" id="KW-1185">Reference proteome</keyword>
<proteinExistence type="predicted"/>
<comment type="caution">
    <text evidence="2">The sequence shown here is derived from an EMBL/GenBank/DDBJ whole genome shotgun (WGS) entry which is preliminary data.</text>
</comment>
<feature type="region of interest" description="Disordered" evidence="1">
    <location>
        <begin position="17"/>
        <end position="46"/>
    </location>
</feature>
<gene>
    <name evidence="2" type="ORF">TNCT_269621</name>
</gene>
<evidence type="ECO:0000256" key="1">
    <source>
        <dbReference type="SAM" id="MobiDB-lite"/>
    </source>
</evidence>
<evidence type="ECO:0000313" key="3">
    <source>
        <dbReference type="Proteomes" id="UP000887116"/>
    </source>
</evidence>
<sequence>MRFARALKYLILPLKRPRPKNVSSDSDPFSGKRSVKSATSSIGRHGNEKNTWSRMYSPLLWLLQVVPGALQWWMLRGRFRLANREGTD</sequence>
<dbReference type="Proteomes" id="UP000887116">
    <property type="component" value="Unassembled WGS sequence"/>
</dbReference>
<dbReference type="AlphaFoldDB" id="A0A8X6GIT5"/>